<reference evidence="2" key="1">
    <citation type="submission" date="2017-10" db="EMBL/GenBank/DDBJ databases">
        <authorList>
            <person name="Gaisin V.A."/>
            <person name="Rysina M.S."/>
            <person name="Grouzdev D.S."/>
        </authorList>
    </citation>
    <scope>NUCLEOTIDE SEQUENCE [LARGE SCALE GENOMIC DNA]</scope>
    <source>
        <strain evidence="2">V1</strain>
    </source>
</reference>
<comment type="caution">
    <text evidence="1">The sequence shown here is derived from an EMBL/GenBank/DDBJ whole genome shotgun (WGS) entry which is preliminary data.</text>
</comment>
<protein>
    <submittedName>
        <fullName evidence="1">Uncharacterized protein</fullName>
    </submittedName>
</protein>
<evidence type="ECO:0000313" key="1">
    <source>
        <dbReference type="EMBL" id="PWW83235.1"/>
    </source>
</evidence>
<dbReference type="EMBL" id="PDNZ01000001">
    <property type="protein sequence ID" value="PWW83235.1"/>
    <property type="molecule type" value="Genomic_DNA"/>
</dbReference>
<evidence type="ECO:0000313" key="2">
    <source>
        <dbReference type="Proteomes" id="UP000246278"/>
    </source>
</evidence>
<sequence>MAFCMSIFLLNPHSSKAESPAKTQSVVGSTNISIVLPDLIILHYYSGLTLNFEEFSSAEDRRSADFDVQWNGDAESTSQLNDENTEIDLPDRVSLQLPNVWAIRGLSPSGNAKVSISLNNNVLTSGSSRIIIEEGEGNIQIEDNAGHSGTTINTSLKGITSSEATIGNVRITLNFSETTKAGLHTGGQYKITAETI</sequence>
<proteinExistence type="predicted"/>
<keyword evidence="2" id="KW-1185">Reference proteome</keyword>
<dbReference type="Proteomes" id="UP000246278">
    <property type="component" value="Unassembled WGS sequence"/>
</dbReference>
<accession>A0A317T9I4</accession>
<organism evidence="1 2">
    <name type="scientific">Prosthecochloris marina</name>
    <dbReference type="NCBI Taxonomy" id="2017681"/>
    <lineage>
        <taxon>Bacteria</taxon>
        <taxon>Pseudomonadati</taxon>
        <taxon>Chlorobiota</taxon>
        <taxon>Chlorobiia</taxon>
        <taxon>Chlorobiales</taxon>
        <taxon>Chlorobiaceae</taxon>
        <taxon>Prosthecochloris</taxon>
    </lineage>
</organism>
<gene>
    <name evidence="1" type="ORF">CR164_01355</name>
</gene>
<name>A0A317T9I4_9CHLB</name>
<dbReference type="AlphaFoldDB" id="A0A317T9I4"/>